<reference evidence="1" key="1">
    <citation type="submission" date="2022-02" db="EMBL/GenBank/DDBJ databases">
        <authorList>
            <person name="Giguere J D."/>
        </authorList>
    </citation>
    <scope>NUCLEOTIDE SEQUENCE</scope>
    <source>
        <strain evidence="1">CCAP 1055/1</strain>
    </source>
</reference>
<feature type="non-terminal residue" evidence="1">
    <location>
        <position position="63"/>
    </location>
</feature>
<dbReference type="GO" id="GO:0051603">
    <property type="term" value="P:proteolysis involved in protein catabolic process"/>
    <property type="evidence" value="ECO:0007669"/>
    <property type="project" value="InterPro"/>
</dbReference>
<dbReference type="AlphaFoldDB" id="A0A8J9TGG4"/>
<dbReference type="GO" id="GO:0005839">
    <property type="term" value="C:proteasome core complex"/>
    <property type="evidence" value="ECO:0007669"/>
    <property type="project" value="InterPro"/>
</dbReference>
<proteinExistence type="predicted"/>
<dbReference type="SUPFAM" id="SSF56235">
    <property type="entry name" value="N-terminal nucleophile aminohydrolases (Ntn hydrolases)"/>
    <property type="match status" value="1"/>
</dbReference>
<dbReference type="Proteomes" id="UP000836788">
    <property type="component" value="Chromosome 9"/>
</dbReference>
<dbReference type="InterPro" id="IPR029055">
    <property type="entry name" value="Ntn_hydrolases_N"/>
</dbReference>
<dbReference type="EMBL" id="OU594950">
    <property type="protein sequence ID" value="CAG9294126.1"/>
    <property type="molecule type" value="Genomic_DNA"/>
</dbReference>
<gene>
    <name evidence="1" type="ORF">PTTT1_LOCUS53686</name>
</gene>
<feature type="non-terminal residue" evidence="1">
    <location>
        <position position="1"/>
    </location>
</feature>
<accession>A0A8J9TGG4</accession>
<name>A0A8J9TGG4_PHATR</name>
<sequence length="63" mass="7310">PRLYWLDEYGSLQTVPYGAHGHGANFILSILDQGYRPDLDRQQAADLLRRCFAQLRTRYVINS</sequence>
<dbReference type="Pfam" id="PF00227">
    <property type="entry name" value="Proteasome"/>
    <property type="match status" value="1"/>
</dbReference>
<protein>
    <submittedName>
        <fullName evidence="1">Uncharacterized protein</fullName>
    </submittedName>
</protein>
<dbReference type="Gene3D" id="3.60.20.10">
    <property type="entry name" value="Glutamine Phosphoribosylpyrophosphate, subunit 1, domain 1"/>
    <property type="match status" value="1"/>
</dbReference>
<dbReference type="InterPro" id="IPR001353">
    <property type="entry name" value="Proteasome_sua/b"/>
</dbReference>
<evidence type="ECO:0000313" key="1">
    <source>
        <dbReference type="EMBL" id="CAG9294126.1"/>
    </source>
</evidence>
<organism evidence="1">
    <name type="scientific">Phaeodactylum tricornutum</name>
    <name type="common">Diatom</name>
    <dbReference type="NCBI Taxonomy" id="2850"/>
    <lineage>
        <taxon>Eukaryota</taxon>
        <taxon>Sar</taxon>
        <taxon>Stramenopiles</taxon>
        <taxon>Ochrophyta</taxon>
        <taxon>Bacillariophyta</taxon>
        <taxon>Bacillariophyceae</taxon>
        <taxon>Bacillariophycidae</taxon>
        <taxon>Naviculales</taxon>
        <taxon>Phaeodactylaceae</taxon>
        <taxon>Phaeodactylum</taxon>
    </lineage>
</organism>